<dbReference type="GO" id="GO:0102193">
    <property type="term" value="F:protein-ribulosamine 3-kinase activity"/>
    <property type="evidence" value="ECO:0007669"/>
    <property type="project" value="UniProtKB-EC"/>
</dbReference>
<evidence type="ECO:0000313" key="5">
    <source>
        <dbReference type="Proteomes" id="UP000053317"/>
    </source>
</evidence>
<comment type="catalytic activity">
    <reaction evidence="2">
        <text>N(6)-D-ribulosyl-L-lysyl-[protein] + ATP = N(6)-(3-O-phospho-D-ribulosyl)-L-lysyl-[protein] + ADP + H(+)</text>
        <dbReference type="Rhea" id="RHEA:48432"/>
        <dbReference type="Rhea" id="RHEA-COMP:12103"/>
        <dbReference type="Rhea" id="RHEA-COMP:12104"/>
        <dbReference type="ChEBI" id="CHEBI:15378"/>
        <dbReference type="ChEBI" id="CHEBI:30616"/>
        <dbReference type="ChEBI" id="CHEBI:90418"/>
        <dbReference type="ChEBI" id="CHEBI:90420"/>
        <dbReference type="ChEBI" id="CHEBI:456216"/>
        <dbReference type="EC" id="2.7.1.172"/>
    </reaction>
    <physiologicalReaction direction="left-to-right" evidence="2">
        <dbReference type="Rhea" id="RHEA:48433"/>
    </physiologicalReaction>
</comment>
<comment type="caution">
    <text evidence="4">The sequence shown here is derived from an EMBL/GenBank/DDBJ whole genome shotgun (WGS) entry which is preliminary data.</text>
</comment>
<reference evidence="4 5" key="1">
    <citation type="submission" date="2015-05" db="EMBL/GenBank/DDBJ databases">
        <title>Distinctive expansion of gene families associated with plant cell wall degradation and secondary metabolism in the genomes of grapevine trunk pathogens.</title>
        <authorList>
            <person name="Lawrence D.P."/>
            <person name="Travadon R."/>
            <person name="Rolshausen P.E."/>
            <person name="Baumgartner K."/>
        </authorList>
    </citation>
    <scope>NUCLEOTIDE SEQUENCE [LARGE SCALE GENOMIC DNA]</scope>
    <source>
        <strain evidence="4">UCRPC4</strain>
    </source>
</reference>
<dbReference type="Pfam" id="PF03881">
    <property type="entry name" value="Fructosamin_kin"/>
    <property type="match status" value="1"/>
</dbReference>
<dbReference type="Proteomes" id="UP000053317">
    <property type="component" value="Unassembled WGS sequence"/>
</dbReference>
<dbReference type="Gene3D" id="3.90.1200.10">
    <property type="match status" value="1"/>
</dbReference>
<dbReference type="InterPro" id="IPR016477">
    <property type="entry name" value="Fructo-/Ketosamine-3-kinase"/>
</dbReference>
<dbReference type="SUPFAM" id="SSF56112">
    <property type="entry name" value="Protein kinase-like (PK-like)"/>
    <property type="match status" value="1"/>
</dbReference>
<dbReference type="PANTHER" id="PTHR12149">
    <property type="entry name" value="FRUCTOSAMINE 3 KINASE-RELATED PROTEIN"/>
    <property type="match status" value="1"/>
</dbReference>
<feature type="region of interest" description="Disordered" evidence="3">
    <location>
        <begin position="1"/>
        <end position="21"/>
    </location>
</feature>
<evidence type="ECO:0000256" key="3">
    <source>
        <dbReference type="SAM" id="MobiDB-lite"/>
    </source>
</evidence>
<gene>
    <name evidence="4" type="ORF">UCRPC4_g05067</name>
</gene>
<dbReference type="PANTHER" id="PTHR12149:SF8">
    <property type="entry name" value="PROTEIN-RIBULOSAMINE 3-KINASE"/>
    <property type="match status" value="1"/>
</dbReference>
<dbReference type="AlphaFoldDB" id="A0A0G2E589"/>
<dbReference type="EMBL" id="LCWF01000129">
    <property type="protein sequence ID" value="KKY18182.1"/>
    <property type="molecule type" value="Genomic_DNA"/>
</dbReference>
<accession>A0A0G2E589</accession>
<proteinExistence type="predicted"/>
<protein>
    <recommendedName>
        <fullName evidence="1">protein-ribulosamine 3-kinase</fullName>
        <ecNumber evidence="1">2.7.1.172</ecNumber>
    </recommendedName>
</protein>
<name>A0A0G2E589_PHACM</name>
<sequence length="374" mass="43132">MTSSVQTLLSDAQPERPLTREDFPVDDNVMAKFPEGTRVVSSTKYGNSAWTVTARLRVELPDGTQARYFVKTSTVATGRLMMEGEFNSMSELYKWMPNFVPKPHSWGKYKVTEPETYFFICEYLDMIDRMPDPSDLCSKVAQLHRISTSPDGRFGFHVSTCQGQTPQAVGWEDTWTALFTKLLHHVVDIDMETNGYWEGLDQLEKKIFSHVIPLLIGNLERDGRSVKPCLIHADLWEGNIGTLYDNGNLVIFDAGAYYAHNEMETGDWRCYYNKIHSSTYGKVYKRYYRPSEPREEWEDRNRMYCVYYNVMYSCNHKARGKPVRQAAYNDMYFLVNKYAPFPKGEGPPAPTEEDYQLQASQLSHVLPRESGVPE</sequence>
<keyword evidence="5" id="KW-1185">Reference proteome</keyword>
<dbReference type="OrthoDB" id="5772781at2759"/>
<organism evidence="4 5">
    <name type="scientific">Phaeomoniella chlamydospora</name>
    <name type="common">Phaeoacremonium chlamydosporum</name>
    <dbReference type="NCBI Taxonomy" id="158046"/>
    <lineage>
        <taxon>Eukaryota</taxon>
        <taxon>Fungi</taxon>
        <taxon>Dikarya</taxon>
        <taxon>Ascomycota</taxon>
        <taxon>Pezizomycotina</taxon>
        <taxon>Eurotiomycetes</taxon>
        <taxon>Chaetothyriomycetidae</taxon>
        <taxon>Phaeomoniellales</taxon>
        <taxon>Phaeomoniellaceae</taxon>
        <taxon>Phaeomoniella</taxon>
    </lineage>
</organism>
<reference evidence="4 5" key="2">
    <citation type="submission" date="2015-05" db="EMBL/GenBank/DDBJ databases">
        <authorList>
            <person name="Morales-Cruz A."/>
            <person name="Amrine K.C."/>
            <person name="Cantu D."/>
        </authorList>
    </citation>
    <scope>NUCLEOTIDE SEQUENCE [LARGE SCALE GENOMIC DNA]</scope>
    <source>
        <strain evidence="4">UCRPC4</strain>
    </source>
</reference>
<evidence type="ECO:0000313" key="4">
    <source>
        <dbReference type="EMBL" id="KKY18182.1"/>
    </source>
</evidence>
<evidence type="ECO:0000256" key="2">
    <source>
        <dbReference type="ARBA" id="ARBA00048655"/>
    </source>
</evidence>
<dbReference type="EC" id="2.7.1.172" evidence="1"/>
<evidence type="ECO:0000256" key="1">
    <source>
        <dbReference type="ARBA" id="ARBA00011961"/>
    </source>
</evidence>
<dbReference type="InterPro" id="IPR011009">
    <property type="entry name" value="Kinase-like_dom_sf"/>
</dbReference>
<feature type="compositionally biased region" description="Polar residues" evidence="3">
    <location>
        <begin position="1"/>
        <end position="10"/>
    </location>
</feature>